<gene>
    <name evidence="1" type="primary">Necator_chrII.g7895</name>
    <name evidence="1" type="ORF">RB195_020101</name>
</gene>
<comment type="caution">
    <text evidence="1">The sequence shown here is derived from an EMBL/GenBank/DDBJ whole genome shotgun (WGS) entry which is preliminary data.</text>
</comment>
<dbReference type="Proteomes" id="UP001303046">
    <property type="component" value="Unassembled WGS sequence"/>
</dbReference>
<sequence>MIVNCPLASHPRIQFYGYDDAQTSARRCDCGPRQRYDIDQFCNFSLCSEFKEIVPLWKSESIITFTLRAAKPRVNSQFNIPIPFGNIGLKNADGNLEIASNEGFNLFGYGGKRNLKLVTEKGTFHIEKEDIGLVNGSEFGGSGAFNFNKEKGIHVGQNVTLGDRTIVGGPGREGNFLTDLLIAIQNLTKKQS</sequence>
<protein>
    <submittedName>
        <fullName evidence="1">Uncharacterized protein</fullName>
    </submittedName>
</protein>
<organism evidence="1 2">
    <name type="scientific">Necator americanus</name>
    <name type="common">Human hookworm</name>
    <dbReference type="NCBI Taxonomy" id="51031"/>
    <lineage>
        <taxon>Eukaryota</taxon>
        <taxon>Metazoa</taxon>
        <taxon>Ecdysozoa</taxon>
        <taxon>Nematoda</taxon>
        <taxon>Chromadorea</taxon>
        <taxon>Rhabditida</taxon>
        <taxon>Rhabditina</taxon>
        <taxon>Rhabditomorpha</taxon>
        <taxon>Strongyloidea</taxon>
        <taxon>Ancylostomatidae</taxon>
        <taxon>Bunostominae</taxon>
        <taxon>Necator</taxon>
    </lineage>
</organism>
<accession>A0ABR1CIN5</accession>
<dbReference type="EMBL" id="JAVFWL010000002">
    <property type="protein sequence ID" value="KAK6737795.1"/>
    <property type="molecule type" value="Genomic_DNA"/>
</dbReference>
<evidence type="ECO:0000313" key="1">
    <source>
        <dbReference type="EMBL" id="KAK6737795.1"/>
    </source>
</evidence>
<keyword evidence="2" id="KW-1185">Reference proteome</keyword>
<name>A0ABR1CIN5_NECAM</name>
<proteinExistence type="predicted"/>
<evidence type="ECO:0000313" key="2">
    <source>
        <dbReference type="Proteomes" id="UP001303046"/>
    </source>
</evidence>
<reference evidence="1 2" key="1">
    <citation type="submission" date="2023-08" db="EMBL/GenBank/DDBJ databases">
        <title>A Necator americanus chromosomal reference genome.</title>
        <authorList>
            <person name="Ilik V."/>
            <person name="Petrzelkova K.J."/>
            <person name="Pardy F."/>
            <person name="Fuh T."/>
            <person name="Niatou-Singa F.S."/>
            <person name="Gouil Q."/>
            <person name="Baker L."/>
            <person name="Ritchie M.E."/>
            <person name="Jex A.R."/>
            <person name="Gazzola D."/>
            <person name="Li H."/>
            <person name="Toshio Fujiwara R."/>
            <person name="Zhan B."/>
            <person name="Aroian R.V."/>
            <person name="Pafco B."/>
            <person name="Schwarz E.M."/>
        </authorList>
    </citation>
    <scope>NUCLEOTIDE SEQUENCE [LARGE SCALE GENOMIC DNA]</scope>
    <source>
        <strain evidence="1 2">Aroian</strain>
        <tissue evidence="1">Whole animal</tissue>
    </source>
</reference>